<proteinExistence type="predicted"/>
<evidence type="ECO:0000256" key="1">
    <source>
        <dbReference type="SAM" id="MobiDB-lite"/>
    </source>
</evidence>
<dbReference type="AlphaFoldDB" id="A0A511DAT2"/>
<organism evidence="2 3">
    <name type="scientific">Pseudonocardia sulfidoxydans NBRC 16205</name>
    <dbReference type="NCBI Taxonomy" id="1223511"/>
    <lineage>
        <taxon>Bacteria</taxon>
        <taxon>Bacillati</taxon>
        <taxon>Actinomycetota</taxon>
        <taxon>Actinomycetes</taxon>
        <taxon>Pseudonocardiales</taxon>
        <taxon>Pseudonocardiaceae</taxon>
        <taxon>Pseudonocardia</taxon>
    </lineage>
</organism>
<gene>
    <name evidence="2" type="ORF">PSU4_08600</name>
</gene>
<keyword evidence="3" id="KW-1185">Reference proteome</keyword>
<dbReference type="RefSeq" id="WP_186816728.1">
    <property type="nucleotide sequence ID" value="NZ_BJVJ01000005.1"/>
</dbReference>
<comment type="caution">
    <text evidence="2">The sequence shown here is derived from an EMBL/GenBank/DDBJ whole genome shotgun (WGS) entry which is preliminary data.</text>
</comment>
<sequence length="89" mass="9856">MIRICERCYGHVADHEPHVQLAHIDHALADGSVVWNHSHVHTTPCAAAGSGRSPIEVPDRGDWDDRRRGLSPAASAHIARRRERVSPRA</sequence>
<protein>
    <submittedName>
        <fullName evidence="2">Uncharacterized protein</fullName>
    </submittedName>
</protein>
<dbReference type="EMBL" id="BJVJ01000005">
    <property type="protein sequence ID" value="GEL21906.1"/>
    <property type="molecule type" value="Genomic_DNA"/>
</dbReference>
<feature type="compositionally biased region" description="Basic and acidic residues" evidence="1">
    <location>
        <begin position="57"/>
        <end position="68"/>
    </location>
</feature>
<dbReference type="Proteomes" id="UP000321685">
    <property type="component" value="Unassembled WGS sequence"/>
</dbReference>
<evidence type="ECO:0000313" key="2">
    <source>
        <dbReference type="EMBL" id="GEL21906.1"/>
    </source>
</evidence>
<reference evidence="2 3" key="1">
    <citation type="submission" date="2019-07" db="EMBL/GenBank/DDBJ databases">
        <title>Whole genome shotgun sequence of Pseudonocardia sulfidoxydans NBRC 16205.</title>
        <authorList>
            <person name="Hosoyama A."/>
            <person name="Uohara A."/>
            <person name="Ohji S."/>
            <person name="Ichikawa N."/>
        </authorList>
    </citation>
    <scope>NUCLEOTIDE SEQUENCE [LARGE SCALE GENOMIC DNA]</scope>
    <source>
        <strain evidence="2 3">NBRC 16205</strain>
    </source>
</reference>
<evidence type="ECO:0000313" key="3">
    <source>
        <dbReference type="Proteomes" id="UP000321685"/>
    </source>
</evidence>
<name>A0A511DAT2_9PSEU</name>
<accession>A0A511DAT2</accession>
<feature type="region of interest" description="Disordered" evidence="1">
    <location>
        <begin position="45"/>
        <end position="89"/>
    </location>
</feature>